<name>A0A8S4AZ42_9TELE</name>
<gene>
    <name evidence="3" type="ORF">MMEN_LOCUS9132</name>
</gene>
<reference evidence="3" key="1">
    <citation type="submission" date="2021-05" db="EMBL/GenBank/DDBJ databases">
        <authorList>
            <person name="Tigano A."/>
        </authorList>
    </citation>
    <scope>NUCLEOTIDE SEQUENCE</scope>
</reference>
<feature type="domain" description="VWFC" evidence="2">
    <location>
        <begin position="31"/>
        <end position="89"/>
    </location>
</feature>
<keyword evidence="1" id="KW-0732">Signal</keyword>
<dbReference type="PROSITE" id="PS50184">
    <property type="entry name" value="VWFC_2"/>
    <property type="match status" value="1"/>
</dbReference>
<dbReference type="EMBL" id="CAJRST010008890">
    <property type="protein sequence ID" value="CAG5898222.1"/>
    <property type="molecule type" value="Genomic_DNA"/>
</dbReference>
<dbReference type="AlphaFoldDB" id="A0A8S4AZ42"/>
<evidence type="ECO:0000313" key="4">
    <source>
        <dbReference type="Proteomes" id="UP000677803"/>
    </source>
</evidence>
<proteinExistence type="predicted"/>
<dbReference type="InterPro" id="IPR052624">
    <property type="entry name" value="CRIM1"/>
</dbReference>
<dbReference type="PANTHER" id="PTHR46439">
    <property type="entry name" value="CYSTEINE-RICH MOTOR NEURON 1 PROTEIN"/>
    <property type="match status" value="1"/>
</dbReference>
<dbReference type="Gene3D" id="2.10.70.10">
    <property type="entry name" value="Complement Module, domain 1"/>
    <property type="match status" value="1"/>
</dbReference>
<protein>
    <submittedName>
        <fullName evidence="3">(Atlantic silverside) hypothetical protein</fullName>
    </submittedName>
</protein>
<dbReference type="SMART" id="SM00214">
    <property type="entry name" value="VWC"/>
    <property type="match status" value="1"/>
</dbReference>
<sequence>MFSFVDFRIALLLSAAVLLVRAQGEDDRKSTICTMDGQVFADRDVWKPEPCQICVCDSGTVMCDQVICEDTADCPNPIVPHDECCAICPDDGIILLLYLYPNASRLLRLRDPRETVEPREQGVLLVLLAEMVWMASPDLPALLDPLASVETSPLRCLVVMMINPLPCLCLDPWAQWDPVDPLDLLVLADPRDLLALQVSQERLELLVPWVHVGLLAPLERMERMVSLASQVVPVSADLLAHRELVASQEPLDCPASRDTEDSVVWMVLRETVALLDPRERLEPLARMELLVLWDLVVCPVREAALVLLELLELVVTMVLLVLLDLLVPLAPLDLPDSLVAQEPRVKLELRVLVDLRVLLEPVESLEILVLLALLDPLETLELMEPLELREHLVLLELLVPQVSLDHVDLQDLRVQLVPLVPRVTLVSLVPPEPRESPVLREKPVHQVFRDPQDLLVRRAREELEESLVLQEVVEFLESVVPLVVVVSLVLMALLDPKVPLVSVVPLVLLDPKVPLVSLVALVSLVCLEQRQGMTGSPGNPGPDGKTGPAVRIFFGKVNLSTNKETLDKTAALDHLVLLELEANLESWDSLDPRELLVRLESLVREESWDLLALLVLLGKTVMLAPRVLLDQLVPLVREESRELLEPLDSRDFQDHRVLLVRLANLESRVCPVRLEPQDLLELEVTEDSQVSAVHLALMDLLVLVDPPEQLEMRVLREMQVPPVLLEPRALLDCRECLVSVVLLVFLD</sequence>
<dbReference type="FunFam" id="2.10.70.10:FF:000013">
    <property type="entry name" value="Collagen, type I, alpha 1"/>
    <property type="match status" value="1"/>
</dbReference>
<evidence type="ECO:0000313" key="3">
    <source>
        <dbReference type="EMBL" id="CAG5898222.1"/>
    </source>
</evidence>
<dbReference type="InterPro" id="IPR001007">
    <property type="entry name" value="VWF_dom"/>
</dbReference>
<dbReference type="OrthoDB" id="8939548at2759"/>
<comment type="caution">
    <text evidence="3">The sequence shown here is derived from an EMBL/GenBank/DDBJ whole genome shotgun (WGS) entry which is preliminary data.</text>
</comment>
<organism evidence="3 4">
    <name type="scientific">Menidia menidia</name>
    <name type="common">Atlantic silverside</name>
    <dbReference type="NCBI Taxonomy" id="238744"/>
    <lineage>
        <taxon>Eukaryota</taxon>
        <taxon>Metazoa</taxon>
        <taxon>Chordata</taxon>
        <taxon>Craniata</taxon>
        <taxon>Vertebrata</taxon>
        <taxon>Euteleostomi</taxon>
        <taxon>Actinopterygii</taxon>
        <taxon>Neopterygii</taxon>
        <taxon>Teleostei</taxon>
        <taxon>Neoteleostei</taxon>
        <taxon>Acanthomorphata</taxon>
        <taxon>Ovalentaria</taxon>
        <taxon>Atherinomorphae</taxon>
        <taxon>Atheriniformes</taxon>
        <taxon>Atherinopsidae</taxon>
        <taxon>Menidiinae</taxon>
        <taxon>Menidia</taxon>
    </lineage>
</organism>
<evidence type="ECO:0000256" key="1">
    <source>
        <dbReference type="SAM" id="SignalP"/>
    </source>
</evidence>
<feature type="signal peptide" evidence="1">
    <location>
        <begin position="1"/>
        <end position="22"/>
    </location>
</feature>
<accession>A0A8S4AZ42</accession>
<dbReference type="Pfam" id="PF00093">
    <property type="entry name" value="VWC"/>
    <property type="match status" value="1"/>
</dbReference>
<dbReference type="SUPFAM" id="SSF57603">
    <property type="entry name" value="FnI-like domain"/>
    <property type="match status" value="1"/>
</dbReference>
<dbReference type="PROSITE" id="PS01208">
    <property type="entry name" value="VWFC_1"/>
    <property type="match status" value="1"/>
</dbReference>
<dbReference type="PANTHER" id="PTHR46439:SF3">
    <property type="entry name" value="RE54525P"/>
    <property type="match status" value="1"/>
</dbReference>
<feature type="chain" id="PRO_5035891215" evidence="1">
    <location>
        <begin position="23"/>
        <end position="747"/>
    </location>
</feature>
<dbReference type="Proteomes" id="UP000677803">
    <property type="component" value="Unassembled WGS sequence"/>
</dbReference>
<keyword evidence="4" id="KW-1185">Reference proteome</keyword>
<evidence type="ECO:0000259" key="2">
    <source>
        <dbReference type="PROSITE" id="PS50184"/>
    </source>
</evidence>